<dbReference type="EMBL" id="MF782455">
    <property type="protein sequence ID" value="ATZ80594.1"/>
    <property type="molecule type" value="Genomic_DNA"/>
</dbReference>
<dbReference type="Pfam" id="PF00580">
    <property type="entry name" value="UvrD-helicase"/>
    <property type="match status" value="2"/>
</dbReference>
<dbReference type="PANTHER" id="PTHR11070:SF2">
    <property type="entry name" value="ATP-DEPENDENT DNA HELICASE SRS2"/>
    <property type="match status" value="1"/>
</dbReference>
<dbReference type="GO" id="GO:0005524">
    <property type="term" value="F:ATP binding"/>
    <property type="evidence" value="ECO:0007669"/>
    <property type="project" value="UniProtKB-KW"/>
</dbReference>
<gene>
    <name evidence="6" type="ORF">BMW23_0547</name>
</gene>
<keyword evidence="1" id="KW-0547">Nucleotide-binding</keyword>
<dbReference type="InterPro" id="IPR014016">
    <property type="entry name" value="UvrD-like_ATP-bd"/>
</dbReference>
<dbReference type="Gene3D" id="3.40.50.300">
    <property type="entry name" value="P-loop containing nucleotide triphosphate hydrolases"/>
    <property type="match status" value="2"/>
</dbReference>
<evidence type="ECO:0000256" key="2">
    <source>
        <dbReference type="ARBA" id="ARBA00022801"/>
    </source>
</evidence>
<dbReference type="InterPro" id="IPR027417">
    <property type="entry name" value="P-loop_NTPase"/>
</dbReference>
<dbReference type="GO" id="GO:0043138">
    <property type="term" value="F:3'-5' DNA helicase activity"/>
    <property type="evidence" value="ECO:0007669"/>
    <property type="project" value="TreeGrafter"/>
</dbReference>
<evidence type="ECO:0000256" key="4">
    <source>
        <dbReference type="ARBA" id="ARBA00022840"/>
    </source>
</evidence>
<keyword evidence="4" id="KW-0067">ATP-binding</keyword>
<dbReference type="Proteomes" id="UP000240325">
    <property type="component" value="Segment"/>
</dbReference>
<keyword evidence="2" id="KW-0378">Hydrolase</keyword>
<protein>
    <submittedName>
        <fullName evidence="6">ATP-dependent DNA helicase</fullName>
    </submittedName>
</protein>
<evidence type="ECO:0000259" key="5">
    <source>
        <dbReference type="Pfam" id="PF00580"/>
    </source>
</evidence>
<feature type="domain" description="UvrD-like helicase ATP-binding" evidence="5">
    <location>
        <begin position="3"/>
        <end position="92"/>
    </location>
</feature>
<dbReference type="SUPFAM" id="SSF52540">
    <property type="entry name" value="P-loop containing nucleoside triphosphate hydrolases"/>
    <property type="match status" value="1"/>
</dbReference>
<dbReference type="InterPro" id="IPR000212">
    <property type="entry name" value="DNA_helicase_UvrD/REP"/>
</dbReference>
<organism evidence="6">
    <name type="scientific">Bodo saltans virus</name>
    <dbReference type="NCBI Taxonomy" id="2024608"/>
    <lineage>
        <taxon>Viruses</taxon>
        <taxon>Varidnaviria</taxon>
        <taxon>Bamfordvirae</taxon>
        <taxon>Nucleocytoviricota</taxon>
        <taxon>Megaviricetes</taxon>
        <taxon>Imitervirales</taxon>
        <taxon>Mimiviridae</taxon>
        <taxon>Klosneuvirinae</taxon>
        <taxon>Theiavirus</taxon>
        <taxon>Theiavirus salishense</taxon>
    </lineage>
</organism>
<name>A0A2H4UUP6_9VIRU</name>
<keyword evidence="3 6" id="KW-0347">Helicase</keyword>
<dbReference type="GO" id="GO:0003677">
    <property type="term" value="F:DNA binding"/>
    <property type="evidence" value="ECO:0007669"/>
    <property type="project" value="InterPro"/>
</dbReference>
<evidence type="ECO:0000313" key="6">
    <source>
        <dbReference type="EMBL" id="ATZ80594.1"/>
    </source>
</evidence>
<accession>A0A2H4UUP6</accession>
<dbReference type="PANTHER" id="PTHR11070">
    <property type="entry name" value="UVRD / RECB / PCRA DNA HELICASE FAMILY MEMBER"/>
    <property type="match status" value="1"/>
</dbReference>
<sequence length="753" mass="89514">MLTDEQSAYIHFKENICTKLLATAGSGKTHTIIKKLEYLITEKIFKENEILMLTFSRFTRDDFINRIKKYNIETISYDCIKTIDSFAKNIIDPNNDIDVSILSYSFMMYLESSSKKIIRENKKLKNIKAIFVDEAQDLNYTQYRILMLLKEKNKTTIHLIGDPNQNIFQFRGSSDKYLTEFDAKKFYLTCNFRSHKEVVDFSKHLRPEQDTNINCKLGNTNKLPVVVFYQEENELEKNIINLLKRAISAKIDLSEFAILSPTRGKMRSAGRSNGLCFISNVLYKNGIKFKQFYEETTDEITNNIQYVPEKGHLNILTYMGSKGLEWKYTIILDAEICLINKRNFTEEKHKHDQYLLYVACSRAINNLYIFSKCNFNKKQNRHIFKFNPWFSAIPNNYYISDERYKKYFEFEKIEEKIISTDEKRISKILDKISEKDLYELGILCNYGVENSTIVKKIIKIYDCDEYSQYNSTMFLSKYTKELFIAFCNMKNKMPHKKYTEIENIINLDIITNTLPKYVLEWYYFNKHELSWEKFDNEKDQYEPEFLKIIEENFDRTKELSNFLIAPDCYFKSFILSELVQLKNVYSKYLECQNVEDLKKYLFDIIVYIYSLETQHYFHVKNNGKKFKYIFDAFSQMFDNIYNFVESGKIQINKHNIFINDNDYNLSGVIDFVDNNNNIYNLKCNSDISLKHIIEQTILNVFYKKLCDTKDDHVKINLSFVNLFVGHIIEIENILPKENILKIIDIIFKNKNID</sequence>
<dbReference type="CDD" id="cd17932">
    <property type="entry name" value="DEXQc_UvrD"/>
    <property type="match status" value="1"/>
</dbReference>
<evidence type="ECO:0000256" key="1">
    <source>
        <dbReference type="ARBA" id="ARBA00022741"/>
    </source>
</evidence>
<dbReference type="GO" id="GO:0016787">
    <property type="term" value="F:hydrolase activity"/>
    <property type="evidence" value="ECO:0007669"/>
    <property type="project" value="UniProtKB-KW"/>
</dbReference>
<reference evidence="6" key="1">
    <citation type="journal article" date="2017" name="Elife">
        <title>The kinetoplastid-infecting Bodo saltans virus (BsV), a window into the most abundant giant viruses in the sea.</title>
        <authorList>
            <person name="Deeg C.M."/>
            <person name="Chow C.-E.T."/>
            <person name="Suttle C.A."/>
        </authorList>
    </citation>
    <scope>NUCLEOTIDE SEQUENCE</scope>
    <source>
        <strain evidence="6">NG1</strain>
    </source>
</reference>
<dbReference type="GO" id="GO:0000725">
    <property type="term" value="P:recombinational repair"/>
    <property type="evidence" value="ECO:0007669"/>
    <property type="project" value="TreeGrafter"/>
</dbReference>
<keyword evidence="7" id="KW-1185">Reference proteome</keyword>
<feature type="domain" description="UvrD-like helicase ATP-binding" evidence="5">
    <location>
        <begin position="94"/>
        <end position="183"/>
    </location>
</feature>
<evidence type="ECO:0000313" key="7">
    <source>
        <dbReference type="Proteomes" id="UP000240325"/>
    </source>
</evidence>
<proteinExistence type="predicted"/>
<evidence type="ECO:0000256" key="3">
    <source>
        <dbReference type="ARBA" id="ARBA00022806"/>
    </source>
</evidence>